<dbReference type="AlphaFoldDB" id="A0A1U9NHD1"/>
<dbReference type="Proteomes" id="UP000189674">
    <property type="component" value="Chromosome"/>
</dbReference>
<dbReference type="STRING" id="1936003.STSP2_00311"/>
<gene>
    <name evidence="1" type="ORF">STSP2_00311</name>
</gene>
<evidence type="ECO:0000313" key="2">
    <source>
        <dbReference type="Proteomes" id="UP000189674"/>
    </source>
</evidence>
<reference evidence="2" key="1">
    <citation type="submission" date="2017-02" db="EMBL/GenBank/DDBJ databases">
        <title>Comparative genomics and description of representatives of a novel lineage of planctomycetes thriving in anoxic sediments.</title>
        <authorList>
            <person name="Spring S."/>
            <person name="Bunk B."/>
            <person name="Sproer C."/>
        </authorList>
    </citation>
    <scope>NUCLEOTIDE SEQUENCE [LARGE SCALE GENOMIC DNA]</scope>
    <source>
        <strain evidence="2">ST-NAGAB-D1</strain>
    </source>
</reference>
<protein>
    <submittedName>
        <fullName evidence="1">Uncharacterized protein</fullName>
    </submittedName>
</protein>
<keyword evidence="2" id="KW-1185">Reference proteome</keyword>
<dbReference type="EMBL" id="CP019791">
    <property type="protein sequence ID" value="AQT67168.1"/>
    <property type="molecule type" value="Genomic_DNA"/>
</dbReference>
<proteinExistence type="predicted"/>
<organism evidence="1 2">
    <name type="scientific">Anaerohalosphaera lusitana</name>
    <dbReference type="NCBI Taxonomy" id="1936003"/>
    <lineage>
        <taxon>Bacteria</taxon>
        <taxon>Pseudomonadati</taxon>
        <taxon>Planctomycetota</taxon>
        <taxon>Phycisphaerae</taxon>
        <taxon>Sedimentisphaerales</taxon>
        <taxon>Anaerohalosphaeraceae</taxon>
        <taxon>Anaerohalosphaera</taxon>
    </lineage>
</organism>
<name>A0A1U9NHD1_9BACT</name>
<dbReference type="KEGG" id="alus:STSP2_00311"/>
<evidence type="ECO:0000313" key="1">
    <source>
        <dbReference type="EMBL" id="AQT67168.1"/>
    </source>
</evidence>
<sequence>MDAVVKEIIIHARGGFASGFMGVFFLSPRDNTGAAGRGACKESLRDGFIMLGPVSGYGMTILCHHSLVDSKVAWYELVGWVDLADYNRFCGVVVASWADVEGHCGEEGEWA</sequence>
<accession>A0A1U9NHD1</accession>